<feature type="signal peptide" evidence="1">
    <location>
        <begin position="1"/>
        <end position="22"/>
    </location>
</feature>
<name>A0ABW1ANE7_9RHOO</name>
<evidence type="ECO:0000313" key="4">
    <source>
        <dbReference type="Proteomes" id="UP001595974"/>
    </source>
</evidence>
<evidence type="ECO:0000256" key="1">
    <source>
        <dbReference type="SAM" id="SignalP"/>
    </source>
</evidence>
<keyword evidence="4" id="KW-1185">Reference proteome</keyword>
<feature type="chain" id="PRO_5046911121" evidence="1">
    <location>
        <begin position="23"/>
        <end position="213"/>
    </location>
</feature>
<dbReference type="Pfam" id="PF07589">
    <property type="entry name" value="PEP-CTERM"/>
    <property type="match status" value="1"/>
</dbReference>
<dbReference type="Proteomes" id="UP001595974">
    <property type="component" value="Unassembled WGS sequence"/>
</dbReference>
<dbReference type="NCBIfam" id="TIGR02595">
    <property type="entry name" value="PEP_CTERM"/>
    <property type="match status" value="1"/>
</dbReference>
<organism evidence="3 4">
    <name type="scientific">Thauera sinica</name>
    <dbReference type="NCBI Taxonomy" id="2665146"/>
    <lineage>
        <taxon>Bacteria</taxon>
        <taxon>Pseudomonadati</taxon>
        <taxon>Pseudomonadota</taxon>
        <taxon>Betaproteobacteria</taxon>
        <taxon>Rhodocyclales</taxon>
        <taxon>Zoogloeaceae</taxon>
        <taxon>Thauera</taxon>
    </lineage>
</organism>
<accession>A0ABW1ANE7</accession>
<keyword evidence="1" id="KW-0732">Signal</keyword>
<reference evidence="4" key="1">
    <citation type="journal article" date="2019" name="Int. J. Syst. Evol. Microbiol.">
        <title>The Global Catalogue of Microorganisms (GCM) 10K type strain sequencing project: providing services to taxonomists for standard genome sequencing and annotation.</title>
        <authorList>
            <consortium name="The Broad Institute Genomics Platform"/>
            <consortium name="The Broad Institute Genome Sequencing Center for Infectious Disease"/>
            <person name="Wu L."/>
            <person name="Ma J."/>
        </authorList>
    </citation>
    <scope>NUCLEOTIDE SEQUENCE [LARGE SCALE GENOMIC DNA]</scope>
    <source>
        <strain evidence="4">SHR3</strain>
    </source>
</reference>
<dbReference type="RefSeq" id="WP_096448355.1">
    <property type="nucleotide sequence ID" value="NZ_JBHSOG010000014.1"/>
</dbReference>
<dbReference type="InterPro" id="IPR013424">
    <property type="entry name" value="Ice-binding_C"/>
</dbReference>
<sequence>MNFKSLLAAAALTAVMAVPAQAAIVNDASSFGHAVVATFDDFDGLITTGPVTVAPGVTFTGTESVLGASIADLGSNGIWYDDGGDRFAGTGSPDSVGFGLLHFTFDTALTRAAGAFLNSFNGGPILIAAYGANGRILETHFITIDTDAGSFNDGRFFGISRATADIRSIAFGGIGLVADDLTFAASVPEPESYAMLLAGLGMLGFVARRRSRN</sequence>
<proteinExistence type="predicted"/>
<protein>
    <submittedName>
        <fullName evidence="3">PEP-CTERM sorting domain-containing protein</fullName>
    </submittedName>
</protein>
<gene>
    <name evidence="3" type="ORF">ACFPTN_04940</name>
</gene>
<evidence type="ECO:0000313" key="3">
    <source>
        <dbReference type="EMBL" id="MFC5768710.1"/>
    </source>
</evidence>
<evidence type="ECO:0000259" key="2">
    <source>
        <dbReference type="Pfam" id="PF07589"/>
    </source>
</evidence>
<dbReference type="EMBL" id="JBHSOG010000014">
    <property type="protein sequence ID" value="MFC5768710.1"/>
    <property type="molecule type" value="Genomic_DNA"/>
</dbReference>
<feature type="domain" description="Ice-binding protein C-terminal" evidence="2">
    <location>
        <begin position="186"/>
        <end position="210"/>
    </location>
</feature>
<comment type="caution">
    <text evidence="3">The sequence shown here is derived from an EMBL/GenBank/DDBJ whole genome shotgun (WGS) entry which is preliminary data.</text>
</comment>